<evidence type="ECO:0000256" key="1">
    <source>
        <dbReference type="SAM" id="SignalP"/>
    </source>
</evidence>
<dbReference type="AlphaFoldDB" id="A0A4Q0MDW5"/>
<gene>
    <name evidence="2" type="ORF">EKH83_04610</name>
</gene>
<proteinExistence type="predicted"/>
<evidence type="ECO:0008006" key="4">
    <source>
        <dbReference type="Google" id="ProtNLM"/>
    </source>
</evidence>
<dbReference type="Proteomes" id="UP000290848">
    <property type="component" value="Unassembled WGS sequence"/>
</dbReference>
<dbReference type="EMBL" id="RXOC01000003">
    <property type="protein sequence ID" value="RXF70996.1"/>
    <property type="molecule type" value="Genomic_DNA"/>
</dbReference>
<feature type="signal peptide" evidence="1">
    <location>
        <begin position="1"/>
        <end position="24"/>
    </location>
</feature>
<evidence type="ECO:0000313" key="2">
    <source>
        <dbReference type="EMBL" id="RXF70996.1"/>
    </source>
</evidence>
<keyword evidence="1" id="KW-0732">Signal</keyword>
<dbReference type="RefSeq" id="WP_128768242.1">
    <property type="nucleotide sequence ID" value="NZ_RXOC01000003.1"/>
</dbReference>
<evidence type="ECO:0000313" key="3">
    <source>
        <dbReference type="Proteomes" id="UP000290848"/>
    </source>
</evidence>
<protein>
    <recommendedName>
        <fullName evidence="4">DUF5017 domain-containing protein</fullName>
    </recommendedName>
</protein>
<organism evidence="2 3">
    <name type="scientific">Arcticibacter tournemirensis</name>
    <dbReference type="NCBI Taxonomy" id="699437"/>
    <lineage>
        <taxon>Bacteria</taxon>
        <taxon>Pseudomonadati</taxon>
        <taxon>Bacteroidota</taxon>
        <taxon>Sphingobacteriia</taxon>
        <taxon>Sphingobacteriales</taxon>
        <taxon>Sphingobacteriaceae</taxon>
        <taxon>Arcticibacter</taxon>
    </lineage>
</organism>
<comment type="caution">
    <text evidence="2">The sequence shown here is derived from an EMBL/GenBank/DDBJ whole genome shotgun (WGS) entry which is preliminary data.</text>
</comment>
<feature type="chain" id="PRO_5020564050" description="DUF5017 domain-containing protein" evidence="1">
    <location>
        <begin position="25"/>
        <end position="174"/>
    </location>
</feature>
<sequence length="174" mass="19123">MKKNIAYIIIALLSTAVVSCTKDADVDAVEKKLPPMSISSFGLAPNLTSPFVNTNTLNFVFGASTTNTETGTFDLAFYETAVVNKVTVYTFADSIHFEKWSGKDATEAFTIGAKNIPTTYPNTSVYQGTITWKLNATKFLSGKKYSVRAYIRPKGVTSTYTPYQLKIDNLITIK</sequence>
<reference evidence="2 3" key="1">
    <citation type="submission" date="2018-12" db="EMBL/GenBank/DDBJ databases">
        <title>The Draft Genome Sequence of the Soil Bacterium Pedobacter tournemirensis R1.</title>
        <authorList>
            <person name="He J."/>
        </authorList>
    </citation>
    <scope>NUCLEOTIDE SEQUENCE [LARGE SCALE GENOMIC DNA]</scope>
    <source>
        <strain evidence="2 3">R1</strain>
    </source>
</reference>
<dbReference type="PROSITE" id="PS51257">
    <property type="entry name" value="PROKAR_LIPOPROTEIN"/>
    <property type="match status" value="1"/>
</dbReference>
<accession>A0A4Q0MDW5</accession>
<name>A0A4Q0MDW5_9SPHI</name>